<reference evidence="3 6" key="1">
    <citation type="submission" date="2014-12" db="EMBL/GenBank/DDBJ databases">
        <title>The genome sequence of Methanohalophilus portucalensis strain FDF1.</title>
        <authorList>
            <person name="Lai M.-C."/>
            <person name="Lai S.-J."/>
        </authorList>
    </citation>
    <scope>NUCLEOTIDE SEQUENCE [LARGE SCALE GENOMIC DNA]</scope>
    <source>
        <strain evidence="3 6">FDF-1</strain>
    </source>
</reference>
<evidence type="ECO:0000313" key="4">
    <source>
        <dbReference type="EMBL" id="RNI13575.1"/>
    </source>
</evidence>
<dbReference type="EMBL" id="FXBN01000001">
    <property type="protein sequence ID" value="SMH35351.1"/>
    <property type="molecule type" value="Genomic_DNA"/>
</dbReference>
<feature type="domain" description="Glycosyl transferase family 1" evidence="1">
    <location>
        <begin position="201"/>
        <end position="321"/>
    </location>
</feature>
<dbReference type="STRING" id="523843.SAMN06264941_0976"/>
<dbReference type="GO" id="GO:0016757">
    <property type="term" value="F:glycosyltransferase activity"/>
    <property type="evidence" value="ECO:0007669"/>
    <property type="project" value="InterPro"/>
</dbReference>
<dbReference type="SUPFAM" id="SSF53756">
    <property type="entry name" value="UDP-Glycosyltransferase/glycogen phosphorylase"/>
    <property type="match status" value="1"/>
</dbReference>
<dbReference type="AlphaFoldDB" id="A0A1L9C507"/>
<dbReference type="Pfam" id="PF00534">
    <property type="entry name" value="Glycos_transf_1"/>
    <property type="match status" value="1"/>
</dbReference>
<reference evidence="5" key="3">
    <citation type="submission" date="2017-04" db="EMBL/GenBank/DDBJ databases">
        <authorList>
            <person name="Afonso C.L."/>
            <person name="Miller P.J."/>
            <person name="Scott M.A."/>
            <person name="Spackman E."/>
            <person name="Goraichik I."/>
            <person name="Dimitrov K.M."/>
            <person name="Suarez D.L."/>
            <person name="Swayne D.E."/>
        </authorList>
    </citation>
    <scope>NUCLEOTIDE SEQUENCE [LARGE SCALE GENOMIC DNA]</scope>
    <source>
        <strain evidence="5">FDF-1</strain>
    </source>
</reference>
<dbReference type="EMBL" id="JWTK01000002">
    <property type="protein sequence ID" value="OJH49573.1"/>
    <property type="molecule type" value="Genomic_DNA"/>
</dbReference>
<feature type="domain" description="Glycosyltransferase subfamily 4-like N-terminal" evidence="2">
    <location>
        <begin position="123"/>
        <end position="180"/>
    </location>
</feature>
<dbReference type="RefSeq" id="WP_072358486.1">
    <property type="nucleotide sequence ID" value="NZ_FXBN01000001.1"/>
</dbReference>
<evidence type="ECO:0000313" key="6">
    <source>
        <dbReference type="Proteomes" id="UP000185713"/>
    </source>
</evidence>
<dbReference type="InterPro" id="IPR001296">
    <property type="entry name" value="Glyco_trans_1"/>
</dbReference>
<reference evidence="4 8" key="4">
    <citation type="submission" date="2018-10" db="EMBL/GenBank/DDBJ databases">
        <title>Cultivation of a novel Methanohalophilus strain from Kebrit Deep of the Red Sea and a genomic comparison of members of the genus Methanohalophilus.</title>
        <authorList>
            <person name="Guan Y."/>
            <person name="Ngugi D.K."/>
            <person name="Stingl U."/>
        </authorList>
    </citation>
    <scope>NUCLEOTIDE SEQUENCE [LARGE SCALE GENOMIC DNA]</scope>
    <source>
        <strain evidence="4 8">DSM 7471</strain>
    </source>
</reference>
<name>A0A1L9C507_9EURY</name>
<protein>
    <submittedName>
        <fullName evidence="4 5">Glycosyltransferase</fullName>
    </submittedName>
    <submittedName>
        <fullName evidence="3">Group 1 glycosyl transferase</fullName>
    </submittedName>
</protein>
<reference evidence="7" key="2">
    <citation type="submission" date="2017-04" db="EMBL/GenBank/DDBJ databases">
        <authorList>
            <person name="Varghese N."/>
            <person name="Submissions S."/>
        </authorList>
    </citation>
    <scope>NUCLEOTIDE SEQUENCE [LARGE SCALE GENOMIC DNA]</scope>
    <source>
        <strain evidence="7">FDF-1</strain>
    </source>
</reference>
<keyword evidence="7" id="KW-1185">Reference proteome</keyword>
<dbReference type="InterPro" id="IPR028098">
    <property type="entry name" value="Glyco_trans_4-like_N"/>
</dbReference>
<keyword evidence="3" id="KW-0808">Transferase</keyword>
<sequence length="401" mass="46152">MAKKNVAILIHSLSNGGAERAVSNLLQNIQDIDKKYLFVYTNKVEYDIKAEIIDLDIKQLNSSKVSIMNIFKKILILFRAVYKLKKYKRKYNIGTTISFLQDPNILNVLSRKNDKIILSARVYRSKAKRTTKDKIYDTLIRLFYNKADLIIAVSEGIKIELMDNYGIKEEKIKVIYNLVEKNKINNLLDDEIEDEFKHIFANPVIINVGRLNHQKGQWHLIRSFSMVKKEVRNAKLVILGRGPYEHNLKELSKKLSLEDDIFFLGFQPNPFKFINKSKIFAFSSLYEGFSNALLESMACGVPVISTDCKTGPRELIVDGSTNEYQYSRIEHGSYGLLTPTFDGKFYSANIPLTNEEKIFADGLISLLTNDSLREYYSKKAGERSDDFSVDNIISQWEKAIY</sequence>
<dbReference type="Pfam" id="PF13439">
    <property type="entry name" value="Glyco_transf_4"/>
    <property type="match status" value="1"/>
</dbReference>
<dbReference type="PANTHER" id="PTHR12526:SF630">
    <property type="entry name" value="GLYCOSYLTRANSFERASE"/>
    <property type="match status" value="1"/>
</dbReference>
<evidence type="ECO:0000259" key="2">
    <source>
        <dbReference type="Pfam" id="PF13439"/>
    </source>
</evidence>
<evidence type="ECO:0000313" key="5">
    <source>
        <dbReference type="EMBL" id="SMH35351.1"/>
    </source>
</evidence>
<evidence type="ECO:0000313" key="7">
    <source>
        <dbReference type="Proteomes" id="UP000193969"/>
    </source>
</evidence>
<dbReference type="Proteomes" id="UP000278252">
    <property type="component" value="Unassembled WGS sequence"/>
</dbReference>
<dbReference type="Proteomes" id="UP000193969">
    <property type="component" value="Unassembled WGS sequence"/>
</dbReference>
<accession>A0A1L9C507</accession>
<dbReference type="PANTHER" id="PTHR12526">
    <property type="entry name" value="GLYCOSYLTRANSFERASE"/>
    <property type="match status" value="1"/>
</dbReference>
<evidence type="ECO:0000313" key="3">
    <source>
        <dbReference type="EMBL" id="OJH49573.1"/>
    </source>
</evidence>
<organism evidence="3 6">
    <name type="scientific">Methanohalophilus portucalensis FDF-1</name>
    <dbReference type="NCBI Taxonomy" id="523843"/>
    <lineage>
        <taxon>Archaea</taxon>
        <taxon>Methanobacteriati</taxon>
        <taxon>Methanobacteriota</taxon>
        <taxon>Stenosarchaea group</taxon>
        <taxon>Methanomicrobia</taxon>
        <taxon>Methanosarcinales</taxon>
        <taxon>Methanosarcinaceae</taxon>
        <taxon>Methanohalophilus</taxon>
    </lineage>
</organism>
<dbReference type="EMBL" id="RJJH01000001">
    <property type="protein sequence ID" value="RNI13575.1"/>
    <property type="molecule type" value="Genomic_DNA"/>
</dbReference>
<dbReference type="Proteomes" id="UP000185713">
    <property type="component" value="Unassembled WGS sequence"/>
</dbReference>
<dbReference type="OrthoDB" id="132546at2157"/>
<dbReference type="CDD" id="cd03811">
    <property type="entry name" value="GT4_GT28_WabH-like"/>
    <property type="match status" value="1"/>
</dbReference>
<dbReference type="Gene3D" id="3.40.50.2000">
    <property type="entry name" value="Glycogen Phosphorylase B"/>
    <property type="match status" value="2"/>
</dbReference>
<proteinExistence type="predicted"/>
<evidence type="ECO:0000259" key="1">
    <source>
        <dbReference type="Pfam" id="PF00534"/>
    </source>
</evidence>
<evidence type="ECO:0000313" key="8">
    <source>
        <dbReference type="Proteomes" id="UP000278252"/>
    </source>
</evidence>
<gene>
    <name evidence="4" type="ORF">EFE41_03090</name>
    <name evidence="3" type="ORF">MPF_0361</name>
    <name evidence="5" type="ORF">SAMN06264941_0976</name>
</gene>